<dbReference type="Pfam" id="PF01112">
    <property type="entry name" value="Asparaginase_2"/>
    <property type="match status" value="1"/>
</dbReference>
<comment type="subunit">
    <text evidence="1">Heterotetramer of two alpha and two beta chains arranged as a dimer of alpha/beta heterodimers.</text>
</comment>
<accession>A0A835HWT8</accession>
<name>A0A835HWT8_9MAGN</name>
<evidence type="ECO:0000313" key="3">
    <source>
        <dbReference type="Proteomes" id="UP000631114"/>
    </source>
</evidence>
<protein>
    <submittedName>
        <fullName evidence="2">Uncharacterized protein</fullName>
    </submittedName>
</protein>
<dbReference type="InterPro" id="IPR000246">
    <property type="entry name" value="Peptidase_T2"/>
</dbReference>
<sequence>MRSPANSKGQAIIRAIVAWDVVALMEYKGFSLEEAAAYVAEECVPKGNVGLVTVSAIGEVTMPFNTMGMEDGYSDIKIRPYSVHN</sequence>
<dbReference type="AlphaFoldDB" id="A0A835HWT8"/>
<dbReference type="Proteomes" id="UP000631114">
    <property type="component" value="Unassembled WGS sequence"/>
</dbReference>
<proteinExistence type="predicted"/>
<evidence type="ECO:0000313" key="2">
    <source>
        <dbReference type="EMBL" id="KAF9605837.1"/>
    </source>
</evidence>
<evidence type="ECO:0000256" key="1">
    <source>
        <dbReference type="ARBA" id="ARBA00011601"/>
    </source>
</evidence>
<reference evidence="2 3" key="1">
    <citation type="submission" date="2020-10" db="EMBL/GenBank/DDBJ databases">
        <title>The Coptis chinensis genome and diversification of protoberbering-type alkaloids.</title>
        <authorList>
            <person name="Wang B."/>
            <person name="Shu S."/>
            <person name="Song C."/>
            <person name="Liu Y."/>
        </authorList>
    </citation>
    <scope>NUCLEOTIDE SEQUENCE [LARGE SCALE GENOMIC DNA]</scope>
    <source>
        <strain evidence="2">HL-2020</strain>
        <tissue evidence="2">Leaf</tissue>
    </source>
</reference>
<dbReference type="EMBL" id="JADFTS010000005">
    <property type="protein sequence ID" value="KAF9605837.1"/>
    <property type="molecule type" value="Genomic_DNA"/>
</dbReference>
<dbReference type="SUPFAM" id="SSF56235">
    <property type="entry name" value="N-terminal nucleophile aminohydrolases (Ntn hydrolases)"/>
    <property type="match status" value="1"/>
</dbReference>
<dbReference type="InterPro" id="IPR029055">
    <property type="entry name" value="Ntn_hydrolases_N"/>
</dbReference>
<organism evidence="2 3">
    <name type="scientific">Coptis chinensis</name>
    <dbReference type="NCBI Taxonomy" id="261450"/>
    <lineage>
        <taxon>Eukaryota</taxon>
        <taxon>Viridiplantae</taxon>
        <taxon>Streptophyta</taxon>
        <taxon>Embryophyta</taxon>
        <taxon>Tracheophyta</taxon>
        <taxon>Spermatophyta</taxon>
        <taxon>Magnoliopsida</taxon>
        <taxon>Ranunculales</taxon>
        <taxon>Ranunculaceae</taxon>
        <taxon>Coptidoideae</taxon>
        <taxon>Coptis</taxon>
    </lineage>
</organism>
<comment type="caution">
    <text evidence="2">The sequence shown here is derived from an EMBL/GenBank/DDBJ whole genome shotgun (WGS) entry which is preliminary data.</text>
</comment>
<dbReference type="OrthoDB" id="2262349at2759"/>
<dbReference type="GO" id="GO:0016787">
    <property type="term" value="F:hydrolase activity"/>
    <property type="evidence" value="ECO:0007669"/>
    <property type="project" value="InterPro"/>
</dbReference>
<keyword evidence="3" id="KW-1185">Reference proteome</keyword>
<dbReference type="Gene3D" id="3.60.20.30">
    <property type="entry name" value="(Glycosyl)asparaginase"/>
    <property type="match status" value="1"/>
</dbReference>
<gene>
    <name evidence="2" type="ORF">IFM89_018857</name>
</gene>